<dbReference type="PROSITE" id="PS50980">
    <property type="entry name" value="COA_CT_NTER"/>
    <property type="match status" value="1"/>
</dbReference>
<dbReference type="PANTHER" id="PTHR43842">
    <property type="entry name" value="PROPIONYL-COA CARBOXYLASE BETA CHAIN"/>
    <property type="match status" value="1"/>
</dbReference>
<feature type="domain" description="CoA carboxyltransferase N-terminal" evidence="2">
    <location>
        <begin position="1"/>
        <end position="266"/>
    </location>
</feature>
<reference evidence="4 5" key="1">
    <citation type="submission" date="2018-06" db="EMBL/GenBank/DDBJ databases">
        <title>Lujinxingia sediminis gen. nov. sp. nov., a new facultative anaerobic member of the class Deltaproteobacteria, and proposal of Lujinxingaceae fam. nov.</title>
        <authorList>
            <person name="Guo L.-Y."/>
            <person name="Li C.-M."/>
            <person name="Wang S."/>
            <person name="Du Z.-J."/>
        </authorList>
    </citation>
    <scope>NUCLEOTIDE SEQUENCE [LARGE SCALE GENOMIC DNA]</scope>
    <source>
        <strain evidence="4 5">FA350</strain>
    </source>
</reference>
<protein>
    <submittedName>
        <fullName evidence="4">Acyl-CoA carboxylase subunit beta</fullName>
    </submittedName>
</protein>
<gene>
    <name evidence="4" type="ORF">DN745_08515</name>
</gene>
<dbReference type="InterPro" id="IPR011762">
    <property type="entry name" value="COA_CT_N"/>
</dbReference>
<dbReference type="SUPFAM" id="SSF52096">
    <property type="entry name" value="ClpP/crotonase"/>
    <property type="match status" value="2"/>
</dbReference>
<sequence length="532" mass="57865">MRALVEELHARREDALQMGGERRVARQHAKGKLDVRQRIDYLFDPGTFVEFGQHAFFHSNGTPVAADNIRTPGDGMVSGWGEINGRIAVCAAYDFTVLGGSIGDINERKVTRCREFALKNRVPMIWLIDSAGARVHGGSGIDFEQITLFSGSGYLFREQVAMSGVVPQVAAMLGPGAAGTAYIPGLADYVPMVDGTSFMALGGPPLVKAAVGEDVEEQDLGGAKIHNKFSGVADQSFESDEACLDSIKQYLSYLPQNCEAKPQEIPHQPSPERAPGGATRENLLDVLPESSRRGYDMKKLLGYIVDDGELFEMKPQFARQIVTAFARIDGKSVGIVASNPGGAMGGALDNDSADKAARFVNLCDSFNIPLIFFQDVPGFMVGSRVEKAGIIRHGAKMLYEVSRATVPKITVIVRKAYGAGYYVMCGRAYEPDLIVAWPTAEISVMGPAGMVEIFARSMGRDATLDQTVVDAQKKQMIAMIEPHIDIYKVAGRALIDEVIDPRETRDYIVSALKLSANKKVERPWRKSGVRPV</sequence>
<dbReference type="InterPro" id="IPR011763">
    <property type="entry name" value="COA_CT_C"/>
</dbReference>
<dbReference type="InterPro" id="IPR029045">
    <property type="entry name" value="ClpP/crotonase-like_dom_sf"/>
</dbReference>
<name>A0A2Z4FQV0_9DELT</name>
<dbReference type="GO" id="GO:0004658">
    <property type="term" value="F:propionyl-CoA carboxylase activity"/>
    <property type="evidence" value="ECO:0007669"/>
    <property type="project" value="TreeGrafter"/>
</dbReference>
<dbReference type="AlphaFoldDB" id="A0A2Z4FQV0"/>
<accession>A0A2Z4FQV0</accession>
<evidence type="ECO:0000313" key="4">
    <source>
        <dbReference type="EMBL" id="AWV91389.1"/>
    </source>
</evidence>
<feature type="domain" description="CoA carboxyltransferase C-terminal" evidence="3">
    <location>
        <begin position="279"/>
        <end position="526"/>
    </location>
</feature>
<evidence type="ECO:0000259" key="2">
    <source>
        <dbReference type="PROSITE" id="PS50980"/>
    </source>
</evidence>
<dbReference type="InterPro" id="IPR034733">
    <property type="entry name" value="AcCoA_carboxyl_beta"/>
</dbReference>
<dbReference type="Proteomes" id="UP000249799">
    <property type="component" value="Chromosome"/>
</dbReference>
<dbReference type="PANTHER" id="PTHR43842:SF2">
    <property type="entry name" value="PROPIONYL-COA CARBOXYLASE BETA CHAIN, MITOCHONDRIAL"/>
    <property type="match status" value="1"/>
</dbReference>
<dbReference type="EMBL" id="CP030032">
    <property type="protein sequence ID" value="AWV91389.1"/>
    <property type="molecule type" value="Genomic_DNA"/>
</dbReference>
<dbReference type="OrthoDB" id="9803706at2"/>
<evidence type="ECO:0000313" key="5">
    <source>
        <dbReference type="Proteomes" id="UP000249799"/>
    </source>
</evidence>
<organism evidence="4 5">
    <name type="scientific">Bradymonas sediminis</name>
    <dbReference type="NCBI Taxonomy" id="1548548"/>
    <lineage>
        <taxon>Bacteria</taxon>
        <taxon>Deltaproteobacteria</taxon>
        <taxon>Bradymonadales</taxon>
        <taxon>Bradymonadaceae</taxon>
        <taxon>Bradymonas</taxon>
    </lineage>
</organism>
<dbReference type="PROSITE" id="PS50989">
    <property type="entry name" value="COA_CT_CTER"/>
    <property type="match status" value="1"/>
</dbReference>
<dbReference type="Gene3D" id="3.90.226.10">
    <property type="entry name" value="2-enoyl-CoA Hydratase, Chain A, domain 1"/>
    <property type="match status" value="2"/>
</dbReference>
<proteinExistence type="predicted"/>
<dbReference type="KEGG" id="bsed:DN745_08515"/>
<evidence type="ECO:0000256" key="1">
    <source>
        <dbReference type="SAM" id="MobiDB-lite"/>
    </source>
</evidence>
<dbReference type="Pfam" id="PF01039">
    <property type="entry name" value="Carboxyl_trans"/>
    <property type="match status" value="1"/>
</dbReference>
<feature type="region of interest" description="Disordered" evidence="1">
    <location>
        <begin position="261"/>
        <end position="280"/>
    </location>
</feature>
<keyword evidence="5" id="KW-1185">Reference proteome</keyword>
<evidence type="ECO:0000259" key="3">
    <source>
        <dbReference type="PROSITE" id="PS50989"/>
    </source>
</evidence>
<dbReference type="InterPro" id="IPR051047">
    <property type="entry name" value="AccD/PCCB"/>
</dbReference>